<feature type="signal peptide" evidence="1">
    <location>
        <begin position="1"/>
        <end position="23"/>
    </location>
</feature>
<organism evidence="2 3">
    <name type="scientific">Hymenobacter roseosalivarius DSM 11622</name>
    <dbReference type="NCBI Taxonomy" id="645990"/>
    <lineage>
        <taxon>Bacteria</taxon>
        <taxon>Pseudomonadati</taxon>
        <taxon>Bacteroidota</taxon>
        <taxon>Cytophagia</taxon>
        <taxon>Cytophagales</taxon>
        <taxon>Hymenobacteraceae</taxon>
        <taxon>Hymenobacter</taxon>
    </lineage>
</organism>
<dbReference type="AlphaFoldDB" id="A0A1W1W3F0"/>
<dbReference type="EMBL" id="FWWW01000092">
    <property type="protein sequence ID" value="SMB99614.1"/>
    <property type="molecule type" value="Genomic_DNA"/>
</dbReference>
<evidence type="ECO:0000313" key="2">
    <source>
        <dbReference type="EMBL" id="SMB99614.1"/>
    </source>
</evidence>
<keyword evidence="1" id="KW-0732">Signal</keyword>
<protein>
    <submittedName>
        <fullName evidence="2">Uncharacterized protein</fullName>
    </submittedName>
</protein>
<dbReference type="RefSeq" id="WP_084447339.1">
    <property type="nucleotide sequence ID" value="NZ_FWWW01000092.1"/>
</dbReference>
<dbReference type="STRING" id="645990.SAMN00120144_3700"/>
<sequence length="73" mass="7762">MTHFLPRPTAVAWALLTWFAAPAQTLQVTWLGTGAPIPRFDRFGPSVLAQAGPATLLFGCGRGAAHVTVTHVH</sequence>
<feature type="chain" id="PRO_5012800091" evidence="1">
    <location>
        <begin position="24"/>
        <end position="73"/>
    </location>
</feature>
<dbReference type="OrthoDB" id="9794898at2"/>
<name>A0A1W1W3F0_9BACT</name>
<evidence type="ECO:0000256" key="1">
    <source>
        <dbReference type="SAM" id="SignalP"/>
    </source>
</evidence>
<keyword evidence="3" id="KW-1185">Reference proteome</keyword>
<dbReference type="Proteomes" id="UP000192266">
    <property type="component" value="Unassembled WGS sequence"/>
</dbReference>
<proteinExistence type="predicted"/>
<accession>A0A1W1W3F0</accession>
<gene>
    <name evidence="2" type="ORF">SAMN00120144_3700</name>
</gene>
<reference evidence="2 3" key="1">
    <citation type="submission" date="2017-04" db="EMBL/GenBank/DDBJ databases">
        <authorList>
            <person name="Afonso C.L."/>
            <person name="Miller P.J."/>
            <person name="Scott M.A."/>
            <person name="Spackman E."/>
            <person name="Goraichik I."/>
            <person name="Dimitrov K.M."/>
            <person name="Suarez D.L."/>
            <person name="Swayne D.E."/>
        </authorList>
    </citation>
    <scope>NUCLEOTIDE SEQUENCE [LARGE SCALE GENOMIC DNA]</scope>
    <source>
        <strain evidence="2 3">DSM 11622</strain>
    </source>
</reference>
<evidence type="ECO:0000313" key="3">
    <source>
        <dbReference type="Proteomes" id="UP000192266"/>
    </source>
</evidence>